<dbReference type="EMBL" id="BAAABX010000012">
    <property type="protein sequence ID" value="GAA0393974.1"/>
    <property type="molecule type" value="Genomic_DNA"/>
</dbReference>
<protein>
    <recommendedName>
        <fullName evidence="4">Chaplin</fullName>
    </recommendedName>
</protein>
<keyword evidence="3" id="KW-1185">Reference proteome</keyword>
<evidence type="ECO:0008006" key="4">
    <source>
        <dbReference type="Google" id="ProtNLM"/>
    </source>
</evidence>
<feature type="signal peptide" evidence="1">
    <location>
        <begin position="1"/>
        <end position="24"/>
    </location>
</feature>
<comment type="caution">
    <text evidence="2">The sequence shown here is derived from an EMBL/GenBank/DDBJ whole genome shotgun (WGS) entry which is preliminary data.</text>
</comment>
<organism evidence="2 3">
    <name type="scientific">Streptomyces luteireticuli</name>
    <dbReference type="NCBI Taxonomy" id="173858"/>
    <lineage>
        <taxon>Bacteria</taxon>
        <taxon>Bacillati</taxon>
        <taxon>Actinomycetota</taxon>
        <taxon>Actinomycetes</taxon>
        <taxon>Kitasatosporales</taxon>
        <taxon>Streptomycetaceae</taxon>
        <taxon>Streptomyces</taxon>
    </lineage>
</organism>
<keyword evidence="1" id="KW-0732">Signal</keyword>
<reference evidence="3" key="1">
    <citation type="journal article" date="2019" name="Int. J. Syst. Evol. Microbiol.">
        <title>The Global Catalogue of Microorganisms (GCM) 10K type strain sequencing project: providing services to taxonomists for standard genome sequencing and annotation.</title>
        <authorList>
            <consortium name="The Broad Institute Genomics Platform"/>
            <consortium name="The Broad Institute Genome Sequencing Center for Infectious Disease"/>
            <person name="Wu L."/>
            <person name="Ma J."/>
        </authorList>
    </citation>
    <scope>NUCLEOTIDE SEQUENCE [LARGE SCALE GENOMIC DNA]</scope>
    <source>
        <strain evidence="3">JCM 4788</strain>
    </source>
</reference>
<evidence type="ECO:0000313" key="3">
    <source>
        <dbReference type="Proteomes" id="UP001500879"/>
    </source>
</evidence>
<dbReference type="Proteomes" id="UP001500879">
    <property type="component" value="Unassembled WGS sequence"/>
</dbReference>
<name>A0ABP3I8C7_9ACTN</name>
<gene>
    <name evidence="2" type="ORF">GCM10010357_13550</name>
</gene>
<dbReference type="RefSeq" id="WP_344020940.1">
    <property type="nucleotide sequence ID" value="NZ_BAAABX010000012.1"/>
</dbReference>
<proteinExistence type="predicted"/>
<sequence length="57" mass="5746">MRRVSTVLLVMVAFVGSFATPAMAAARPAAVPAADGIGGGILCLVTMLNCGEPDPEE</sequence>
<evidence type="ECO:0000313" key="2">
    <source>
        <dbReference type="EMBL" id="GAA0393974.1"/>
    </source>
</evidence>
<feature type="chain" id="PRO_5046452706" description="Chaplin" evidence="1">
    <location>
        <begin position="25"/>
        <end position="57"/>
    </location>
</feature>
<accession>A0ABP3I8C7</accession>
<evidence type="ECO:0000256" key="1">
    <source>
        <dbReference type="SAM" id="SignalP"/>
    </source>
</evidence>